<accession>A0ACB9AS73</accession>
<dbReference type="EMBL" id="CM042041">
    <property type="protein sequence ID" value="KAI3712316.1"/>
    <property type="molecule type" value="Genomic_DNA"/>
</dbReference>
<reference evidence="1 2" key="2">
    <citation type="journal article" date="2022" name="Mol. Ecol. Resour.">
        <title>The genomes of chicory, endive, great burdock and yacon provide insights into Asteraceae paleo-polyploidization history and plant inulin production.</title>
        <authorList>
            <person name="Fan W."/>
            <person name="Wang S."/>
            <person name="Wang H."/>
            <person name="Wang A."/>
            <person name="Jiang F."/>
            <person name="Liu H."/>
            <person name="Zhao H."/>
            <person name="Xu D."/>
            <person name="Zhang Y."/>
        </authorList>
    </citation>
    <scope>NUCLEOTIDE SEQUENCE [LARGE SCALE GENOMIC DNA]</scope>
    <source>
        <strain evidence="2">cv. Yunnan</strain>
        <tissue evidence="1">Leaves</tissue>
    </source>
</reference>
<sequence length="73" mass="8416">MLLRVNEFLSGFECLGFMGELGLAKGLPLKLLRVFEYASEFLQFLDESGEGALKRNEHAQIPHRHLQLKWSRV</sequence>
<evidence type="ECO:0000313" key="2">
    <source>
        <dbReference type="Proteomes" id="UP001056120"/>
    </source>
</evidence>
<protein>
    <submittedName>
        <fullName evidence="1">Uncharacterized protein</fullName>
    </submittedName>
</protein>
<gene>
    <name evidence="1" type="ORF">L1987_70867</name>
</gene>
<name>A0ACB9AS73_9ASTR</name>
<organism evidence="1 2">
    <name type="scientific">Smallanthus sonchifolius</name>
    <dbReference type="NCBI Taxonomy" id="185202"/>
    <lineage>
        <taxon>Eukaryota</taxon>
        <taxon>Viridiplantae</taxon>
        <taxon>Streptophyta</taxon>
        <taxon>Embryophyta</taxon>
        <taxon>Tracheophyta</taxon>
        <taxon>Spermatophyta</taxon>
        <taxon>Magnoliopsida</taxon>
        <taxon>eudicotyledons</taxon>
        <taxon>Gunneridae</taxon>
        <taxon>Pentapetalae</taxon>
        <taxon>asterids</taxon>
        <taxon>campanulids</taxon>
        <taxon>Asterales</taxon>
        <taxon>Asteraceae</taxon>
        <taxon>Asteroideae</taxon>
        <taxon>Heliantheae alliance</taxon>
        <taxon>Millerieae</taxon>
        <taxon>Smallanthus</taxon>
    </lineage>
</organism>
<comment type="caution">
    <text evidence="1">The sequence shown here is derived from an EMBL/GenBank/DDBJ whole genome shotgun (WGS) entry which is preliminary data.</text>
</comment>
<evidence type="ECO:0000313" key="1">
    <source>
        <dbReference type="EMBL" id="KAI3712316.1"/>
    </source>
</evidence>
<keyword evidence="2" id="KW-1185">Reference proteome</keyword>
<dbReference type="Proteomes" id="UP001056120">
    <property type="component" value="Linkage Group LG24"/>
</dbReference>
<reference evidence="2" key="1">
    <citation type="journal article" date="2022" name="Mol. Ecol. Resour.">
        <title>The genomes of chicory, endive, great burdock and yacon provide insights into Asteraceae palaeo-polyploidization history and plant inulin production.</title>
        <authorList>
            <person name="Fan W."/>
            <person name="Wang S."/>
            <person name="Wang H."/>
            <person name="Wang A."/>
            <person name="Jiang F."/>
            <person name="Liu H."/>
            <person name="Zhao H."/>
            <person name="Xu D."/>
            <person name="Zhang Y."/>
        </authorList>
    </citation>
    <scope>NUCLEOTIDE SEQUENCE [LARGE SCALE GENOMIC DNA]</scope>
    <source>
        <strain evidence="2">cv. Yunnan</strain>
    </source>
</reference>
<proteinExistence type="predicted"/>